<evidence type="ECO:0000256" key="8">
    <source>
        <dbReference type="ARBA" id="ARBA00022840"/>
    </source>
</evidence>
<name>A0A4R8ZW20_9MICO</name>
<dbReference type="InterPro" id="IPR042174">
    <property type="entry name" value="RecF_2"/>
</dbReference>
<dbReference type="Gene3D" id="1.20.1050.90">
    <property type="entry name" value="RecF/RecN/SMC, N-terminal domain"/>
    <property type="match status" value="1"/>
</dbReference>
<evidence type="ECO:0000256" key="6">
    <source>
        <dbReference type="ARBA" id="ARBA00022741"/>
    </source>
</evidence>
<dbReference type="GO" id="GO:0006302">
    <property type="term" value="P:double-strand break repair"/>
    <property type="evidence" value="ECO:0007669"/>
    <property type="project" value="TreeGrafter"/>
</dbReference>
<organism evidence="16 17">
    <name type="scientific">Cryobacterium frigoriphilum</name>
    <dbReference type="NCBI Taxonomy" id="1259150"/>
    <lineage>
        <taxon>Bacteria</taxon>
        <taxon>Bacillati</taxon>
        <taxon>Actinomycetota</taxon>
        <taxon>Actinomycetes</taxon>
        <taxon>Micrococcales</taxon>
        <taxon>Microbacteriaceae</taxon>
        <taxon>Cryobacterium</taxon>
    </lineage>
</organism>
<evidence type="ECO:0000256" key="13">
    <source>
        <dbReference type="HAMAP-Rule" id="MF_00365"/>
    </source>
</evidence>
<dbReference type="GO" id="GO:0005524">
    <property type="term" value="F:ATP binding"/>
    <property type="evidence" value="ECO:0007669"/>
    <property type="project" value="UniProtKB-UniRule"/>
</dbReference>
<evidence type="ECO:0000259" key="15">
    <source>
        <dbReference type="Pfam" id="PF02463"/>
    </source>
</evidence>
<evidence type="ECO:0000256" key="12">
    <source>
        <dbReference type="ARBA" id="ARBA00025401"/>
    </source>
</evidence>
<dbReference type="PROSITE" id="PS00618">
    <property type="entry name" value="RECF_2"/>
    <property type="match status" value="1"/>
</dbReference>
<feature type="binding site" evidence="13">
    <location>
        <begin position="30"/>
        <end position="37"/>
    </location>
    <ligand>
        <name>ATP</name>
        <dbReference type="ChEBI" id="CHEBI:30616"/>
    </ligand>
</feature>
<evidence type="ECO:0000313" key="17">
    <source>
        <dbReference type="Proteomes" id="UP000297447"/>
    </source>
</evidence>
<keyword evidence="9 13" id="KW-0238">DNA-binding</keyword>
<evidence type="ECO:0000256" key="2">
    <source>
        <dbReference type="ARBA" id="ARBA00008016"/>
    </source>
</evidence>
<sequence length="394" mass="42518">MRVTHLSLTDFRNYAQAEVPLFAGPNLIVGRNGQGKTNLVEALGYLSTLGSHRVSTLTAMIRAGQDAAIIRARLESNGRQILAEVQLNRTGQNRAQVNRSVIRTRDLPRYFSCVVFAPEDLALVRGDPGGRRRFLDQLLVLRTPRLAGVLADYDRVLKQRNSLLKSARASGVKGNQLSTLEIWDERLVAFGSEIIDERAELVRQLGEPLRAAYRAVVGADHGPTLSGALSILGADADGEVSLQGASVSATVEPRIPKIQAGASTADVFRSALAGLRRKELERGITLAGPHRDDVIFSLNDLPAKGYASHGESWSFALSLKLASAQLLRLESTTGDPVVILDDVFAELDQSRRTRLAAAMTGFEQVLITSAVLEDVPEALVAHTIHIRGGAVVDG</sequence>
<dbReference type="GO" id="GO:0003697">
    <property type="term" value="F:single-stranded DNA binding"/>
    <property type="evidence" value="ECO:0007669"/>
    <property type="project" value="UniProtKB-UniRule"/>
</dbReference>
<dbReference type="OrthoDB" id="9803889at2"/>
<dbReference type="HAMAP" id="MF_00365">
    <property type="entry name" value="RecF"/>
    <property type="match status" value="1"/>
</dbReference>
<evidence type="ECO:0000256" key="14">
    <source>
        <dbReference type="RuleBase" id="RU000578"/>
    </source>
</evidence>
<keyword evidence="17" id="KW-1185">Reference proteome</keyword>
<dbReference type="SUPFAM" id="SSF52540">
    <property type="entry name" value="P-loop containing nucleoside triphosphate hydrolases"/>
    <property type="match status" value="1"/>
</dbReference>
<evidence type="ECO:0000256" key="5">
    <source>
        <dbReference type="ARBA" id="ARBA00022705"/>
    </source>
</evidence>
<protein>
    <recommendedName>
        <fullName evidence="3 13">DNA replication and repair protein RecF</fullName>
    </recommendedName>
</protein>
<dbReference type="InterPro" id="IPR001238">
    <property type="entry name" value="DNA-binding_RecF"/>
</dbReference>
<gene>
    <name evidence="13 16" type="primary">recF</name>
    <name evidence="16" type="ORF">E3T55_14485</name>
</gene>
<keyword evidence="6 13" id="KW-0547">Nucleotide-binding</keyword>
<dbReference type="Proteomes" id="UP000297447">
    <property type="component" value="Unassembled WGS sequence"/>
</dbReference>
<dbReference type="GO" id="GO:0005737">
    <property type="term" value="C:cytoplasm"/>
    <property type="evidence" value="ECO:0007669"/>
    <property type="project" value="UniProtKB-SubCell"/>
</dbReference>
<dbReference type="InterPro" id="IPR018078">
    <property type="entry name" value="DNA-binding_RecF_CS"/>
</dbReference>
<keyword evidence="7 13" id="KW-0227">DNA damage</keyword>
<evidence type="ECO:0000256" key="11">
    <source>
        <dbReference type="ARBA" id="ARBA00023236"/>
    </source>
</evidence>
<dbReference type="GO" id="GO:0000731">
    <property type="term" value="P:DNA synthesis involved in DNA repair"/>
    <property type="evidence" value="ECO:0007669"/>
    <property type="project" value="TreeGrafter"/>
</dbReference>
<keyword evidence="10 13" id="KW-0234">DNA repair</keyword>
<keyword evidence="11 13" id="KW-0742">SOS response</keyword>
<keyword evidence="8 13" id="KW-0067">ATP-binding</keyword>
<accession>A0A4R8ZW20</accession>
<evidence type="ECO:0000256" key="4">
    <source>
        <dbReference type="ARBA" id="ARBA00022490"/>
    </source>
</evidence>
<dbReference type="Pfam" id="PF02463">
    <property type="entry name" value="SMC_N"/>
    <property type="match status" value="1"/>
</dbReference>
<evidence type="ECO:0000256" key="9">
    <source>
        <dbReference type="ARBA" id="ARBA00023125"/>
    </source>
</evidence>
<dbReference type="NCBIfam" id="TIGR00611">
    <property type="entry name" value="recf"/>
    <property type="match status" value="1"/>
</dbReference>
<comment type="similarity">
    <text evidence="2 13 14">Belongs to the RecF family.</text>
</comment>
<dbReference type="PANTHER" id="PTHR32182">
    <property type="entry name" value="DNA REPLICATION AND REPAIR PROTEIN RECF"/>
    <property type="match status" value="1"/>
</dbReference>
<keyword evidence="4 13" id="KW-0963">Cytoplasm</keyword>
<dbReference type="EMBL" id="SOHE01000060">
    <property type="protein sequence ID" value="TFD47763.1"/>
    <property type="molecule type" value="Genomic_DNA"/>
</dbReference>
<dbReference type="InterPro" id="IPR003395">
    <property type="entry name" value="RecF/RecN/SMC_N"/>
</dbReference>
<dbReference type="RefSeq" id="WP_134520271.1">
    <property type="nucleotide sequence ID" value="NZ_SOHE01000060.1"/>
</dbReference>
<dbReference type="AlphaFoldDB" id="A0A4R8ZW20"/>
<evidence type="ECO:0000313" key="16">
    <source>
        <dbReference type="EMBL" id="TFD47763.1"/>
    </source>
</evidence>
<feature type="domain" description="RecF/RecN/SMC N-terminal" evidence="15">
    <location>
        <begin position="3"/>
        <end position="370"/>
    </location>
</feature>
<proteinExistence type="inferred from homology"/>
<dbReference type="Gene3D" id="3.40.50.300">
    <property type="entry name" value="P-loop containing nucleotide triphosphate hydrolases"/>
    <property type="match status" value="1"/>
</dbReference>
<comment type="caution">
    <text evidence="16">The sequence shown here is derived from an EMBL/GenBank/DDBJ whole genome shotgun (WGS) entry which is preliminary data.</text>
</comment>
<dbReference type="InterPro" id="IPR027417">
    <property type="entry name" value="P-loop_NTPase"/>
</dbReference>
<dbReference type="PANTHER" id="PTHR32182:SF0">
    <property type="entry name" value="DNA REPLICATION AND REPAIR PROTEIN RECF"/>
    <property type="match status" value="1"/>
</dbReference>
<keyword evidence="5 13" id="KW-0235">DNA replication</keyword>
<evidence type="ECO:0000256" key="10">
    <source>
        <dbReference type="ARBA" id="ARBA00023204"/>
    </source>
</evidence>
<reference evidence="16 17" key="1">
    <citation type="submission" date="2019-03" db="EMBL/GenBank/DDBJ databases">
        <title>Genomics of glacier-inhabiting Cryobacterium strains.</title>
        <authorList>
            <person name="Liu Q."/>
            <person name="Xin Y.-H."/>
        </authorList>
    </citation>
    <scope>NUCLEOTIDE SEQUENCE [LARGE SCALE GENOMIC DNA]</scope>
    <source>
        <strain evidence="16 17">Hh14</strain>
    </source>
</reference>
<comment type="subcellular location">
    <subcellularLocation>
        <location evidence="1 13 14">Cytoplasm</location>
    </subcellularLocation>
</comment>
<dbReference type="GO" id="GO:0006260">
    <property type="term" value="P:DNA replication"/>
    <property type="evidence" value="ECO:0007669"/>
    <property type="project" value="UniProtKB-UniRule"/>
</dbReference>
<comment type="function">
    <text evidence="12 13 14">The RecF protein is involved in DNA metabolism; it is required for DNA replication and normal SOS inducibility. RecF binds preferentially to single-stranded, linear DNA. It also seems to bind ATP.</text>
</comment>
<dbReference type="GO" id="GO:0009432">
    <property type="term" value="P:SOS response"/>
    <property type="evidence" value="ECO:0007669"/>
    <property type="project" value="UniProtKB-UniRule"/>
</dbReference>
<evidence type="ECO:0000256" key="3">
    <source>
        <dbReference type="ARBA" id="ARBA00020170"/>
    </source>
</evidence>
<dbReference type="PROSITE" id="PS00617">
    <property type="entry name" value="RECF_1"/>
    <property type="match status" value="1"/>
</dbReference>
<evidence type="ECO:0000256" key="7">
    <source>
        <dbReference type="ARBA" id="ARBA00022763"/>
    </source>
</evidence>
<evidence type="ECO:0000256" key="1">
    <source>
        <dbReference type="ARBA" id="ARBA00004496"/>
    </source>
</evidence>